<keyword evidence="2" id="KW-1185">Reference proteome</keyword>
<accession>A0A7W6K0T2</accession>
<dbReference type="NCBIfam" id="TIGR01725">
    <property type="entry name" value="phge_HK97_gp10"/>
    <property type="match status" value="1"/>
</dbReference>
<dbReference type="AlphaFoldDB" id="A0A7W6K0T2"/>
<sequence>MKSKVIGLERLKRRLSRIPEAVKKRAQADLMLAGREVNMLQRALCPVDSGRLRETIRTEALEDGTIGVEIKAGGPLTTKAVRKSEKGNAGDYDYALGVELGTSDTAPEPFFWPGYKAKKGAVRKRVRAGVRRALKQATGAK</sequence>
<organism evidence="1 2">
    <name type="scientific">Allorhizobium borbori</name>
    <dbReference type="NCBI Taxonomy" id="485907"/>
    <lineage>
        <taxon>Bacteria</taxon>
        <taxon>Pseudomonadati</taxon>
        <taxon>Pseudomonadota</taxon>
        <taxon>Alphaproteobacteria</taxon>
        <taxon>Hyphomicrobiales</taxon>
        <taxon>Rhizobiaceae</taxon>
        <taxon>Rhizobium/Agrobacterium group</taxon>
        <taxon>Allorhizobium</taxon>
    </lineage>
</organism>
<dbReference type="EMBL" id="JACIDU010000005">
    <property type="protein sequence ID" value="MBB4103017.1"/>
    <property type="molecule type" value="Genomic_DNA"/>
</dbReference>
<name>A0A7W6K0T2_9HYPH</name>
<dbReference type="RefSeq" id="WP_183791156.1">
    <property type="nucleotide sequence ID" value="NZ_JACIDU010000005.1"/>
</dbReference>
<comment type="caution">
    <text evidence="1">The sequence shown here is derived from an EMBL/GenBank/DDBJ whole genome shotgun (WGS) entry which is preliminary data.</text>
</comment>
<gene>
    <name evidence="1" type="ORF">GGQ66_001572</name>
</gene>
<reference evidence="1 2" key="1">
    <citation type="submission" date="2020-08" db="EMBL/GenBank/DDBJ databases">
        <title>Genomic Encyclopedia of Type Strains, Phase IV (KMG-IV): sequencing the most valuable type-strain genomes for metagenomic binning, comparative biology and taxonomic classification.</title>
        <authorList>
            <person name="Goeker M."/>
        </authorList>
    </citation>
    <scope>NUCLEOTIDE SEQUENCE [LARGE SCALE GENOMIC DNA]</scope>
    <source>
        <strain evidence="1 2">DSM 26385</strain>
    </source>
</reference>
<evidence type="ECO:0000313" key="2">
    <source>
        <dbReference type="Proteomes" id="UP000584824"/>
    </source>
</evidence>
<proteinExistence type="predicted"/>
<dbReference type="Proteomes" id="UP000584824">
    <property type="component" value="Unassembled WGS sequence"/>
</dbReference>
<protein>
    <submittedName>
        <fullName evidence="1">HK97 gp10 family phage protein</fullName>
    </submittedName>
</protein>
<dbReference type="InterPro" id="IPR010064">
    <property type="entry name" value="HK97-gp10_tail"/>
</dbReference>
<evidence type="ECO:0000313" key="1">
    <source>
        <dbReference type="EMBL" id="MBB4103017.1"/>
    </source>
</evidence>